<dbReference type="Pfam" id="PF00583">
    <property type="entry name" value="Acetyltransf_1"/>
    <property type="match status" value="1"/>
</dbReference>
<dbReference type="EMBL" id="MGAI01000004">
    <property type="protein sequence ID" value="OGK45639.1"/>
    <property type="molecule type" value="Genomic_DNA"/>
</dbReference>
<reference evidence="2 3" key="1">
    <citation type="journal article" date="2016" name="Nat. Commun.">
        <title>Thousands of microbial genomes shed light on interconnected biogeochemical processes in an aquifer system.</title>
        <authorList>
            <person name="Anantharaman K."/>
            <person name="Brown C.T."/>
            <person name="Hug L.A."/>
            <person name="Sharon I."/>
            <person name="Castelle C.J."/>
            <person name="Probst A.J."/>
            <person name="Thomas B.C."/>
            <person name="Singh A."/>
            <person name="Wilkins M.J."/>
            <person name="Karaoz U."/>
            <person name="Brodie E.L."/>
            <person name="Williams K.H."/>
            <person name="Hubbard S.S."/>
            <person name="Banfield J.F."/>
        </authorList>
    </citation>
    <scope>NUCLEOTIDE SEQUENCE [LARGE SCALE GENOMIC DNA]</scope>
</reference>
<dbReference type="GO" id="GO:0016747">
    <property type="term" value="F:acyltransferase activity, transferring groups other than amino-acyl groups"/>
    <property type="evidence" value="ECO:0007669"/>
    <property type="project" value="InterPro"/>
</dbReference>
<dbReference type="AlphaFoldDB" id="A0A1F7IQK8"/>
<feature type="domain" description="N-acetyltransferase" evidence="1">
    <location>
        <begin position="199"/>
        <end position="326"/>
    </location>
</feature>
<dbReference type="PROSITE" id="PS51186">
    <property type="entry name" value="GNAT"/>
    <property type="match status" value="1"/>
</dbReference>
<dbReference type="InterPro" id="IPR016181">
    <property type="entry name" value="Acyl_CoA_acyltransferase"/>
</dbReference>
<evidence type="ECO:0000313" key="2">
    <source>
        <dbReference type="EMBL" id="OGK45639.1"/>
    </source>
</evidence>
<proteinExistence type="predicted"/>
<organism evidence="2 3">
    <name type="scientific">Candidatus Roizmanbacteria bacterium RIFCSPLOWO2_01_FULL_37_16</name>
    <dbReference type="NCBI Taxonomy" id="1802058"/>
    <lineage>
        <taxon>Bacteria</taxon>
        <taxon>Candidatus Roizmaniibacteriota</taxon>
    </lineage>
</organism>
<protein>
    <recommendedName>
        <fullName evidence="1">N-acetyltransferase domain-containing protein</fullName>
    </recommendedName>
</protein>
<evidence type="ECO:0000313" key="3">
    <source>
        <dbReference type="Proteomes" id="UP000178040"/>
    </source>
</evidence>
<dbReference type="Gene3D" id="3.40.630.30">
    <property type="match status" value="1"/>
</dbReference>
<gene>
    <name evidence="2" type="ORF">A3B40_00420</name>
</gene>
<evidence type="ECO:0000259" key="1">
    <source>
        <dbReference type="PROSITE" id="PS51186"/>
    </source>
</evidence>
<dbReference type="Proteomes" id="UP000178040">
    <property type="component" value="Unassembled WGS sequence"/>
</dbReference>
<sequence length="326" mass="37344">MLYRSENIQIRKFESTFFEHPHIAETIVRNSIWQQIIACNPPILQDELLIQEAFRFVDIFNPERPDIASWDISEGVVDGEKRKAVIMYYYGRKEGRAGDYIRRVRYFPTGDPTIYLHALNRIANRSWNIFLPTLIKQEFRTVLPGPPFTEEELPDLLGSRWRLKKNTDPEKRNPQIVTRMGLLYGKRANLGHMAIPKGYNIRALDEGDKPQVDALLTYYAFNSFRDKSYERDTHLVAVDSNGVIVGLGGLIASANPVSIIGDLVTDPAHRDKDLAKAIVYQLLTEKIPEDSIVVADAINQTSISVFGKLGFKEYGKTFWTVHEKSW</sequence>
<accession>A0A1F7IQK8</accession>
<dbReference type="SUPFAM" id="SSF55729">
    <property type="entry name" value="Acyl-CoA N-acyltransferases (Nat)"/>
    <property type="match status" value="1"/>
</dbReference>
<comment type="caution">
    <text evidence="2">The sequence shown here is derived from an EMBL/GenBank/DDBJ whole genome shotgun (WGS) entry which is preliminary data.</text>
</comment>
<name>A0A1F7IQK8_9BACT</name>
<dbReference type="InterPro" id="IPR000182">
    <property type="entry name" value="GNAT_dom"/>
</dbReference>